<dbReference type="EMBL" id="BSXU01000645">
    <property type="protein sequence ID" value="GMG21380.1"/>
    <property type="molecule type" value="Genomic_DNA"/>
</dbReference>
<evidence type="ECO:0000313" key="2">
    <source>
        <dbReference type="Proteomes" id="UP001165063"/>
    </source>
</evidence>
<gene>
    <name evidence="1" type="ORF">Amon01_000195000</name>
</gene>
<organism evidence="1 2">
    <name type="scientific">Ambrosiozyma monospora</name>
    <name type="common">Yeast</name>
    <name type="synonym">Endomycopsis monosporus</name>
    <dbReference type="NCBI Taxonomy" id="43982"/>
    <lineage>
        <taxon>Eukaryota</taxon>
        <taxon>Fungi</taxon>
        <taxon>Dikarya</taxon>
        <taxon>Ascomycota</taxon>
        <taxon>Saccharomycotina</taxon>
        <taxon>Pichiomycetes</taxon>
        <taxon>Pichiales</taxon>
        <taxon>Pichiaceae</taxon>
        <taxon>Ambrosiozyma</taxon>
    </lineage>
</organism>
<dbReference type="GO" id="GO:0003824">
    <property type="term" value="F:catalytic activity"/>
    <property type="evidence" value="ECO:0007669"/>
    <property type="project" value="InterPro"/>
</dbReference>
<dbReference type="SUPFAM" id="SSF56752">
    <property type="entry name" value="D-aminoacid aminotransferase-like PLP-dependent enzymes"/>
    <property type="match status" value="1"/>
</dbReference>
<protein>
    <submittedName>
        <fullName evidence="1">Unnamed protein product</fullName>
    </submittedName>
</protein>
<evidence type="ECO:0000313" key="1">
    <source>
        <dbReference type="EMBL" id="GMG21380.1"/>
    </source>
</evidence>
<comment type="caution">
    <text evidence="1">The sequence shown here is derived from an EMBL/GenBank/DDBJ whole genome shotgun (WGS) entry which is preliminary data.</text>
</comment>
<dbReference type="Proteomes" id="UP001165063">
    <property type="component" value="Unassembled WGS sequence"/>
</dbReference>
<accession>A0A9W6YNW3</accession>
<dbReference type="InterPro" id="IPR043131">
    <property type="entry name" value="BCAT-like_N"/>
</dbReference>
<dbReference type="InterPro" id="IPR001544">
    <property type="entry name" value="Aminotrans_IV"/>
</dbReference>
<name>A0A9W6YNW3_AMBMO</name>
<reference evidence="1" key="1">
    <citation type="submission" date="2023-04" db="EMBL/GenBank/DDBJ databases">
        <title>Ambrosiozyma monospora NBRC 1965.</title>
        <authorList>
            <person name="Ichikawa N."/>
            <person name="Sato H."/>
            <person name="Tonouchi N."/>
        </authorList>
    </citation>
    <scope>NUCLEOTIDE SEQUENCE</scope>
    <source>
        <strain evidence="1">NBRC 1965</strain>
    </source>
</reference>
<sequence length="323" mass="36484">MPVGNEKSIPINENLEKAAQDIIETHLTSEFEIDRTTFKIITAIRYDPMLYTGLLPIDFAGSQDLLDTSFFYLFSNHVERLNDSLEFFNSVNESEVKPDSESNFKSKFMLTPESLQLELSSALKDINRFIPYKLRVLIDHNNILQVEPVPVTGFFNSEVIPNLKIDIPIIEQWQNELFQLGHHEAPVVKLYLDSEPTPISPFTSFKTTKRDHYNAARARKVPAGALPSEADVLLFNVTEQVTESSISNIAVQRTVKHPITGVESVRWITPTLATGCLNGVVRRELIRKELIFEGLVPVKQLKNGEHVLLMNGIRGVMLGTLII</sequence>
<keyword evidence="2" id="KW-1185">Reference proteome</keyword>
<dbReference type="Gene3D" id="3.20.10.10">
    <property type="entry name" value="D-amino Acid Aminotransferase, subunit A, domain 2"/>
    <property type="match status" value="1"/>
</dbReference>
<dbReference type="InterPro" id="IPR043132">
    <property type="entry name" value="BCAT-like_C"/>
</dbReference>
<dbReference type="Pfam" id="PF01063">
    <property type="entry name" value="Aminotran_4"/>
    <property type="match status" value="1"/>
</dbReference>
<dbReference type="OrthoDB" id="5288718at2759"/>
<dbReference type="AlphaFoldDB" id="A0A9W6YNW3"/>
<dbReference type="InterPro" id="IPR036038">
    <property type="entry name" value="Aminotransferase-like"/>
</dbReference>
<dbReference type="Gene3D" id="3.30.470.10">
    <property type="match status" value="1"/>
</dbReference>
<proteinExistence type="predicted"/>